<dbReference type="CDD" id="cd12912">
    <property type="entry name" value="PDC2_MCP_like"/>
    <property type="match status" value="1"/>
</dbReference>
<comment type="subcellular location">
    <subcellularLocation>
        <location evidence="1">Cell membrane</location>
        <topology evidence="1">Multi-pass membrane protein</topology>
    </subcellularLocation>
</comment>
<evidence type="ECO:0000256" key="1">
    <source>
        <dbReference type="ARBA" id="ARBA00004651"/>
    </source>
</evidence>
<accession>A0ABW0RII0</accession>
<dbReference type="EMBL" id="JBHSNQ010000177">
    <property type="protein sequence ID" value="MFC5542692.1"/>
    <property type="molecule type" value="Genomic_DNA"/>
</dbReference>
<dbReference type="CDD" id="cd18773">
    <property type="entry name" value="PDC1_HK_sensor"/>
    <property type="match status" value="1"/>
</dbReference>
<evidence type="ECO:0000259" key="13">
    <source>
        <dbReference type="PROSITE" id="PS50885"/>
    </source>
</evidence>
<dbReference type="InterPro" id="IPR004089">
    <property type="entry name" value="MCPsignal_dom"/>
</dbReference>
<evidence type="ECO:0000313" key="15">
    <source>
        <dbReference type="Proteomes" id="UP001595978"/>
    </source>
</evidence>
<evidence type="ECO:0000256" key="2">
    <source>
        <dbReference type="ARBA" id="ARBA00022475"/>
    </source>
</evidence>
<keyword evidence="15" id="KW-1185">Reference proteome</keyword>
<name>A0ABW0RII0_9BACL</name>
<dbReference type="Gene3D" id="1.10.8.500">
    <property type="entry name" value="HAMP domain in histidine kinase"/>
    <property type="match status" value="1"/>
</dbReference>
<evidence type="ECO:0000259" key="12">
    <source>
        <dbReference type="PROSITE" id="PS50111"/>
    </source>
</evidence>
<evidence type="ECO:0000256" key="6">
    <source>
        <dbReference type="ARBA" id="ARBA00022989"/>
    </source>
</evidence>
<keyword evidence="3" id="KW-0488">Methylation</keyword>
<keyword evidence="4" id="KW-0145">Chemotaxis</keyword>
<dbReference type="SUPFAM" id="SSF58104">
    <property type="entry name" value="Methyl-accepting chemotaxis protein (MCP) signaling domain"/>
    <property type="match status" value="1"/>
</dbReference>
<evidence type="ECO:0000256" key="7">
    <source>
        <dbReference type="ARBA" id="ARBA00023136"/>
    </source>
</evidence>
<comment type="similarity">
    <text evidence="9">Belongs to the methyl-accepting chemotaxis (MCP) protein family.</text>
</comment>
<dbReference type="Pfam" id="PF00672">
    <property type="entry name" value="HAMP"/>
    <property type="match status" value="1"/>
</dbReference>
<dbReference type="Pfam" id="PF02743">
    <property type="entry name" value="dCache_1"/>
    <property type="match status" value="1"/>
</dbReference>
<dbReference type="CDD" id="cd06225">
    <property type="entry name" value="HAMP"/>
    <property type="match status" value="1"/>
</dbReference>
<feature type="transmembrane region" description="Helical" evidence="11">
    <location>
        <begin position="283"/>
        <end position="306"/>
    </location>
</feature>
<dbReference type="Pfam" id="PF00015">
    <property type="entry name" value="MCPsignal"/>
    <property type="match status" value="1"/>
</dbReference>
<comment type="caution">
    <text evidence="14">The sequence shown here is derived from an EMBL/GenBank/DDBJ whole genome shotgun (WGS) entry which is preliminary data.</text>
</comment>
<dbReference type="InterPro" id="IPR029151">
    <property type="entry name" value="Sensor-like_sf"/>
</dbReference>
<protein>
    <submittedName>
        <fullName evidence="14">Methyl-accepting chemotaxis protein</fullName>
    </submittedName>
</protein>
<reference evidence="15" key="1">
    <citation type="journal article" date="2019" name="Int. J. Syst. Evol. Microbiol.">
        <title>The Global Catalogue of Microorganisms (GCM) 10K type strain sequencing project: providing services to taxonomists for standard genome sequencing and annotation.</title>
        <authorList>
            <consortium name="The Broad Institute Genomics Platform"/>
            <consortium name="The Broad Institute Genome Sequencing Center for Infectious Disease"/>
            <person name="Wu L."/>
            <person name="Ma J."/>
        </authorList>
    </citation>
    <scope>NUCLEOTIDE SEQUENCE [LARGE SCALE GENOMIC DNA]</scope>
    <source>
        <strain evidence="15">CCUG 56331</strain>
    </source>
</reference>
<dbReference type="PANTHER" id="PTHR32089:SF114">
    <property type="entry name" value="METHYL-ACCEPTING CHEMOTAXIS PROTEIN MCPB"/>
    <property type="match status" value="1"/>
</dbReference>
<dbReference type="PROSITE" id="PS50885">
    <property type="entry name" value="HAMP"/>
    <property type="match status" value="1"/>
</dbReference>
<evidence type="ECO:0000313" key="14">
    <source>
        <dbReference type="EMBL" id="MFC5542692.1"/>
    </source>
</evidence>
<dbReference type="Gene3D" id="1.10.287.950">
    <property type="entry name" value="Methyl-accepting chemotaxis protein"/>
    <property type="match status" value="1"/>
</dbReference>
<proteinExistence type="inferred from homology"/>
<dbReference type="InterPro" id="IPR003660">
    <property type="entry name" value="HAMP_dom"/>
</dbReference>
<dbReference type="PANTHER" id="PTHR32089">
    <property type="entry name" value="METHYL-ACCEPTING CHEMOTAXIS PROTEIN MCPB"/>
    <property type="match status" value="1"/>
</dbReference>
<evidence type="ECO:0000256" key="11">
    <source>
        <dbReference type="SAM" id="Phobius"/>
    </source>
</evidence>
<keyword evidence="7 11" id="KW-0472">Membrane</keyword>
<dbReference type="SUPFAM" id="SSF103190">
    <property type="entry name" value="Sensory domain-like"/>
    <property type="match status" value="1"/>
</dbReference>
<dbReference type="PROSITE" id="PS50111">
    <property type="entry name" value="CHEMOTAXIS_TRANSDUC_2"/>
    <property type="match status" value="1"/>
</dbReference>
<gene>
    <name evidence="14" type="ORF">ACFPOH_13350</name>
</gene>
<dbReference type="RefSeq" id="WP_390310125.1">
    <property type="nucleotide sequence ID" value="NZ_JBHSNQ010000177.1"/>
</dbReference>
<keyword evidence="6 11" id="KW-1133">Transmembrane helix</keyword>
<evidence type="ECO:0000256" key="10">
    <source>
        <dbReference type="PROSITE-ProRule" id="PRU00284"/>
    </source>
</evidence>
<dbReference type="SMART" id="SM00283">
    <property type="entry name" value="MA"/>
    <property type="match status" value="1"/>
</dbReference>
<keyword evidence="2" id="KW-1003">Cell membrane</keyword>
<evidence type="ECO:0000256" key="8">
    <source>
        <dbReference type="ARBA" id="ARBA00023224"/>
    </source>
</evidence>
<dbReference type="Proteomes" id="UP001595978">
    <property type="component" value="Unassembled WGS sequence"/>
</dbReference>
<organism evidence="14 15">
    <name type="scientific">Ureibacillus suwonensis</name>
    <dbReference type="NCBI Taxonomy" id="313007"/>
    <lineage>
        <taxon>Bacteria</taxon>
        <taxon>Bacillati</taxon>
        <taxon>Bacillota</taxon>
        <taxon>Bacilli</taxon>
        <taxon>Bacillales</taxon>
        <taxon>Caryophanaceae</taxon>
        <taxon>Ureibacillus</taxon>
    </lineage>
</organism>
<feature type="domain" description="Methyl-accepting transducer" evidence="12">
    <location>
        <begin position="378"/>
        <end position="614"/>
    </location>
</feature>
<evidence type="ECO:0000256" key="9">
    <source>
        <dbReference type="ARBA" id="ARBA00029447"/>
    </source>
</evidence>
<evidence type="ECO:0000256" key="3">
    <source>
        <dbReference type="ARBA" id="ARBA00022481"/>
    </source>
</evidence>
<dbReference type="InterPro" id="IPR033479">
    <property type="entry name" value="dCache_1"/>
</dbReference>
<feature type="domain" description="HAMP" evidence="13">
    <location>
        <begin position="307"/>
        <end position="359"/>
    </location>
</feature>
<keyword evidence="5 11" id="KW-0812">Transmembrane</keyword>
<evidence type="ECO:0000256" key="5">
    <source>
        <dbReference type="ARBA" id="ARBA00022692"/>
    </source>
</evidence>
<dbReference type="CDD" id="cd11386">
    <property type="entry name" value="MCP_signal"/>
    <property type="match status" value="1"/>
</dbReference>
<keyword evidence="8 10" id="KW-0807">Transducer</keyword>
<dbReference type="Gene3D" id="3.30.450.20">
    <property type="entry name" value="PAS domain"/>
    <property type="match status" value="2"/>
</dbReference>
<sequence length="664" mass="72927">MKNTSTKIHKFSIRNFHVKILVFMTLILIISSMLIGVISYQSAKKKLESQILDDISDNVSMMNIVINDVIEPKITDIHVLTNQMKTSKFQETDQLEIRKWLDFYQESHPEVAGVYLGNEDGKFVKEPAELGVPEGYDPRKRDWYKQAMEQKGEVIISEPYVAASTGEMVITISKTVNDGKGVVGIDINLNKLQEVVKDIHIGKEGYGFVIDDNNKYIAHPNAELGSEAKGSVFEKLHEKERGQLNEQLNGKSVAIVYVTNELTKWKIGGLIDKKEIDEANASILYTSLMVGIFAIICGTIAVVFIISSVSKPIKQIVELSAKVSKGDLTQYAAIRSNDIIAKLGNAFNEMIDGLRTLTNRIDETAENVAATAEQLSASSEETSAATEQVANSIQEVSRNAEVQTNTVEKVSQIFKEVSRGVTYIAERSSKVTDLSHQSVAEADEGGKAMSKTVEQMKFIHSSVSESQDIIQSLYESSKEVNEILKVITDIADQTNLLALNAAIEAARAGEHGKGFAVVADEVRNLAEQTQNSAKEIHAIIEKIQADTENTVKTMERITTDVKDGVVITEEAIGKFNRILQTTKEISPQMEEVSTAVLEMSSAIRNVGLEMEGIVEVAQENTAASEEVAASVEEQLAAMQEISASAQSLSSMAEDLKSAISNFKY</sequence>
<evidence type="ECO:0000256" key="4">
    <source>
        <dbReference type="ARBA" id="ARBA00022500"/>
    </source>
</evidence>
<dbReference type="SMART" id="SM00304">
    <property type="entry name" value="HAMP"/>
    <property type="match status" value="1"/>
</dbReference>
<feature type="transmembrane region" description="Helical" evidence="11">
    <location>
        <begin position="20"/>
        <end position="40"/>
    </location>
</feature>